<evidence type="ECO:0000313" key="2">
    <source>
        <dbReference type="Proteomes" id="UP001163321"/>
    </source>
</evidence>
<name>A0ACC0WMR4_9STRA</name>
<protein>
    <submittedName>
        <fullName evidence="1">Uncharacterized protein</fullName>
    </submittedName>
</protein>
<comment type="caution">
    <text evidence="1">The sequence shown here is derived from an EMBL/GenBank/DDBJ whole genome shotgun (WGS) entry which is preliminary data.</text>
</comment>
<proteinExistence type="predicted"/>
<dbReference type="Proteomes" id="UP001163321">
    <property type="component" value="Chromosome 10"/>
</dbReference>
<keyword evidence="2" id="KW-1185">Reference proteome</keyword>
<gene>
    <name evidence="1" type="ORF">PsorP6_015539</name>
</gene>
<sequence>MFAKKYLNEEHSSIEIELYNEIKDKLGCRKRLSVERIVSGPGLASIYEFLARKAPEKVDPKVHEEFLKTNTQQGNVVGENAKIERTVHQTLEIFVGTYGREAGNAMIKYLPRGGFYITESGLFTKKDIFLDFLFDKGRVSPALRACPICLVLTEELGEHGAHFYALQLLQSGA</sequence>
<accession>A0ACC0WMR4</accession>
<dbReference type="EMBL" id="CM047589">
    <property type="protein sequence ID" value="KAI9920047.1"/>
    <property type="molecule type" value="Genomic_DNA"/>
</dbReference>
<reference evidence="1 2" key="1">
    <citation type="journal article" date="2022" name="bioRxiv">
        <title>The genome of the oomycete Peronosclerospora sorghi, a cosmopolitan pathogen of maize and sorghum, is inflated with dispersed pseudogenes.</title>
        <authorList>
            <person name="Fletcher K."/>
            <person name="Martin F."/>
            <person name="Isakeit T."/>
            <person name="Cavanaugh K."/>
            <person name="Magill C."/>
            <person name="Michelmore R."/>
        </authorList>
    </citation>
    <scope>NUCLEOTIDE SEQUENCE [LARGE SCALE GENOMIC DNA]</scope>
    <source>
        <strain evidence="1">P6</strain>
    </source>
</reference>
<evidence type="ECO:0000313" key="1">
    <source>
        <dbReference type="EMBL" id="KAI9920047.1"/>
    </source>
</evidence>
<organism evidence="1 2">
    <name type="scientific">Peronosclerospora sorghi</name>
    <dbReference type="NCBI Taxonomy" id="230839"/>
    <lineage>
        <taxon>Eukaryota</taxon>
        <taxon>Sar</taxon>
        <taxon>Stramenopiles</taxon>
        <taxon>Oomycota</taxon>
        <taxon>Peronosporomycetes</taxon>
        <taxon>Peronosporales</taxon>
        <taxon>Peronosporaceae</taxon>
        <taxon>Peronosclerospora</taxon>
    </lineage>
</organism>